<feature type="domain" description="Carrier" evidence="5">
    <location>
        <begin position="769"/>
        <end position="844"/>
    </location>
</feature>
<dbReference type="Pfam" id="PF24895">
    <property type="entry name" value="SIDD_N"/>
    <property type="match status" value="1"/>
</dbReference>
<dbReference type="InterPro" id="IPR036736">
    <property type="entry name" value="ACP-like_sf"/>
</dbReference>
<dbReference type="InterPro" id="IPR020806">
    <property type="entry name" value="PKS_PP-bd"/>
</dbReference>
<dbReference type="GO" id="GO:0031177">
    <property type="term" value="F:phosphopantetheine binding"/>
    <property type="evidence" value="ECO:0007669"/>
    <property type="project" value="InterPro"/>
</dbReference>
<dbReference type="GO" id="GO:0005737">
    <property type="term" value="C:cytoplasm"/>
    <property type="evidence" value="ECO:0007669"/>
    <property type="project" value="TreeGrafter"/>
</dbReference>
<dbReference type="PANTHER" id="PTHR45527:SF3">
    <property type="entry name" value="SIDEROPHORE SYNTHETASE (EUROFUNG)"/>
    <property type="match status" value="1"/>
</dbReference>
<dbReference type="Gene3D" id="3.30.300.30">
    <property type="match status" value="1"/>
</dbReference>
<dbReference type="InterPro" id="IPR045851">
    <property type="entry name" value="AMP-bd_C_sf"/>
</dbReference>
<dbReference type="FunFam" id="3.40.50.12780:FF:000014">
    <property type="entry name" value="Nonribosomal peptide synthetase 1"/>
    <property type="match status" value="1"/>
</dbReference>
<evidence type="ECO:0000259" key="5">
    <source>
        <dbReference type="PROSITE" id="PS50075"/>
    </source>
</evidence>
<dbReference type="OrthoDB" id="416786at2759"/>
<evidence type="ECO:0000313" key="7">
    <source>
        <dbReference type="Proteomes" id="UP000224634"/>
    </source>
</evidence>
<sequence>MNGHLDLAEGAKTNGVVDADVGVPNGNEELSFELPVSWPSDSEQQIDFLLLAWILLIYRGSGCSDEGTFSCAFSAPQNGLSLAVTPELAEAVTDVVPHDTESLSNIIEKIRTIRSKAFVPNGESEVSGERSVFLANSSRPDEAELESSFAIEARVSKSQLYVRPIIKPPTLSHSMLVVYINAYADILNLALSDADQSVSQAIKLHDRELEEVWKWNETVPQTIDQGIHEIVSEKAKERPDSTAVVSWDGELTYEQLERYSTQLAVRLVDMGVKVDMPVPLCFEKSVWTVVGVLAVMKAGGALALTDPSQPEARLQTIADEVGVTIIVTSKKQAELGARIAPSAKLLVVGPETFQDGTEPVSTSSLPVVPASSTLYIIFTSGSTGKPKGVVISHSNYTSGALPRAQAVGYHQNSRVLDFPSYAFDVSIDCMLCTLAHGGCICVPSEDERVNDLSGAIRRMNVNMAHMTPSVARVLESDILPSLEVLGLGGESVSARDAAEWGQNTKVIIAYGPSECTVGCTINNDITAGRSYTSIGKGVGGTTWIVNPYDHDRLAPVGAVGELLVEGPLVGVGYLNDPEKTAAVFIEDLGWMLEGTRGVPGRNGRLYKTGDLVRYDPDGSGSIVFVGRGDQQVKLRGQRVELGEIEHHLRSQLPASASVTAEVISPGGKGGEATLVAFISEQPKEKSQVNGENGQLTSFSKELRKALEGIDQELTTVLPRYMVPTTYIPLNEMPLLVSCKTDRKKLRAIGSAMSRQQLAKLKAALVAKRMPQTEMEKKLHQLWIQLFGEDTEIGANDNFFHLGGDSLKAMRLVATARAQGLATTVAGIFRNPTLSGMASTLTPVDADAKVEVPPFSLLSADWEEQVARNETANLCGIDPSLVEDIYQCTPLQEALMALSAKISEAYVAQRVVELPDLQTAENLKAAFETAVADSEILRTRIVQIPQYGLMQVVVKGSAPWHSSDNLEEYLARDRAEAMGLGTALARFAVIDDKKTEKAHFVLTLHHALYDGWSMPLVVERVNQAYHGARTKRPAAFNAFIKYLDSIDRKVSEDYWTEQLQGATGLQFPVIPWPGYQPQAQSLLEHYVPLEKLSASSTSIATAIRGAWALIAGQYTASDDVVIGETLTGRNAPVPGIEEIEGPMITTIPIRVRIDPTAQASEYLQSIHDETVLRIPHEHMGLQYIRRLNKDAREACELRTGLVIHPTVDEAEIDASRAGPADGFVPAGDEEAAREALKFNTYALMLVFSIDPKGFLVMASFDSNTIDVPHMDKILAQLGRIVQMFCQETSKSIGEIQLLAETNLEEAWRFSTTGPQNLTSSGKHLLRDSNADITATWIVDPADSDRLLPAGAVGELLIEGPSEASNPSLDNPSWLAAGYAEFPGRQARLYKTDELAKYKNDGSIVLIGRKKSAQMNGTKTGQPAKKLLPATTTKQRKLQRLWSRILNIDETEIGLDDSFFDLGGDSIGAMKLVSEARTEGLELTVAQVFGHRRFYDMADILQDTQPIQVATEPVLPFSAIDVHDVDAFVFDIIHPRLVQPEWKIIDVLPTRPLQEIATEGTFKLPRYSARYELFYLDMAVDRARLFRSCQELVARNEILRTIFVEHESRYFGAVVDKVEVPIEEYEIEGDLESFCQKLCDLDIQTKMPLGTPFVKFLFVQGEDGKSCLLFRISHAQYDEICLPIMLKQLSALYEDKLVQDTIPFSTYVQHVVRENIPLSIEYWKDLLHGSTMSVIKPDTPLISKKPIAVSKVCDISTRSKEITIATLPTAAWALCLARRLSVRDVTFGEVVSGRNIDLPNCDMVVGPCWQYVPARVKFEPGWTTSDLLEFVQHQHIAGTRFEGIGLKEIVENCTDWPKTIDWFDSVVHQDVDHVENLAFLSATSRMETIYPHLEPLREVKVQAFPKGDTICIEIVTFESWLGFANELLKDLEDIMAQLVGSPHAPLF</sequence>
<accession>A0A2B7YER1</accession>
<dbReference type="InterPro" id="IPR010071">
    <property type="entry name" value="AA_adenyl_dom"/>
</dbReference>
<dbReference type="InterPro" id="IPR020845">
    <property type="entry name" value="AMP-binding_CS"/>
</dbReference>
<dbReference type="EMBL" id="PDNA01000048">
    <property type="protein sequence ID" value="PGH19362.1"/>
    <property type="molecule type" value="Genomic_DNA"/>
</dbReference>
<reference evidence="6 7" key="1">
    <citation type="submission" date="2017-10" db="EMBL/GenBank/DDBJ databases">
        <title>Comparative genomics in systemic dimorphic fungi from Ajellomycetaceae.</title>
        <authorList>
            <person name="Munoz J.F."/>
            <person name="Mcewen J.G."/>
            <person name="Clay O.K."/>
            <person name="Cuomo C.A."/>
        </authorList>
    </citation>
    <scope>NUCLEOTIDE SEQUENCE [LARGE SCALE GENOMIC DNA]</scope>
    <source>
        <strain evidence="6 7">UAMH7299</strain>
    </source>
</reference>
<dbReference type="FunFam" id="3.30.559.30:FF:000003">
    <property type="entry name" value="Nonribosomal peptide synthase SidD"/>
    <property type="match status" value="1"/>
</dbReference>
<evidence type="ECO:0000256" key="2">
    <source>
        <dbReference type="ARBA" id="ARBA00022553"/>
    </source>
</evidence>
<evidence type="ECO:0000256" key="3">
    <source>
        <dbReference type="ARBA" id="ARBA00022598"/>
    </source>
</evidence>
<dbReference type="Gene3D" id="1.10.1200.10">
    <property type="entry name" value="ACP-like"/>
    <property type="match status" value="2"/>
</dbReference>
<dbReference type="SUPFAM" id="SSF56801">
    <property type="entry name" value="Acetyl-CoA synthetase-like"/>
    <property type="match status" value="2"/>
</dbReference>
<dbReference type="Proteomes" id="UP000224634">
    <property type="component" value="Unassembled WGS sequence"/>
</dbReference>
<protein>
    <recommendedName>
        <fullName evidence="5">Carrier domain-containing protein</fullName>
    </recommendedName>
</protein>
<evidence type="ECO:0000256" key="1">
    <source>
        <dbReference type="ARBA" id="ARBA00022450"/>
    </source>
</evidence>
<dbReference type="InterPro" id="IPR056896">
    <property type="entry name" value="SIDD_N"/>
</dbReference>
<dbReference type="CDD" id="cd05918">
    <property type="entry name" value="A_NRPS_SidN3_like"/>
    <property type="match status" value="1"/>
</dbReference>
<dbReference type="SMART" id="SM00823">
    <property type="entry name" value="PKS_PP"/>
    <property type="match status" value="2"/>
</dbReference>
<comment type="caution">
    <text evidence="6">The sequence shown here is derived from an EMBL/GenBank/DDBJ whole genome shotgun (WGS) entry which is preliminary data.</text>
</comment>
<dbReference type="CDD" id="cd19545">
    <property type="entry name" value="FUM14_C_NRPS-like"/>
    <property type="match status" value="1"/>
</dbReference>
<name>A0A2B7YER1_POLH7</name>
<keyword evidence="2" id="KW-0597">Phosphoprotein</keyword>
<dbReference type="GO" id="GO:0016874">
    <property type="term" value="F:ligase activity"/>
    <property type="evidence" value="ECO:0007669"/>
    <property type="project" value="UniProtKB-KW"/>
</dbReference>
<dbReference type="InterPro" id="IPR000873">
    <property type="entry name" value="AMP-dep_synth/lig_dom"/>
</dbReference>
<dbReference type="InterPro" id="IPR006162">
    <property type="entry name" value="Ppantetheine_attach_site"/>
</dbReference>
<dbReference type="Gene3D" id="3.30.559.10">
    <property type="entry name" value="Chloramphenicol acetyltransferase-like domain"/>
    <property type="match status" value="2"/>
</dbReference>
<dbReference type="FunFam" id="3.30.300.30:FF:000015">
    <property type="entry name" value="Nonribosomal peptide synthase SidD"/>
    <property type="match status" value="1"/>
</dbReference>
<dbReference type="PROSITE" id="PS00455">
    <property type="entry name" value="AMP_BINDING"/>
    <property type="match status" value="1"/>
</dbReference>
<dbReference type="PANTHER" id="PTHR45527">
    <property type="entry name" value="NONRIBOSOMAL PEPTIDE SYNTHETASE"/>
    <property type="match status" value="1"/>
</dbReference>
<dbReference type="PROSITE" id="PS50075">
    <property type="entry name" value="CARRIER"/>
    <property type="match status" value="2"/>
</dbReference>
<keyword evidence="3" id="KW-0436">Ligase</keyword>
<dbReference type="SUPFAM" id="SSF47336">
    <property type="entry name" value="ACP-like"/>
    <property type="match status" value="2"/>
</dbReference>
<dbReference type="InterPro" id="IPR023213">
    <property type="entry name" value="CAT-like_dom_sf"/>
</dbReference>
<keyword evidence="1" id="KW-0596">Phosphopantetheine</keyword>
<dbReference type="GO" id="GO:0044550">
    <property type="term" value="P:secondary metabolite biosynthetic process"/>
    <property type="evidence" value="ECO:0007669"/>
    <property type="project" value="TreeGrafter"/>
</dbReference>
<feature type="domain" description="Carrier" evidence="5">
    <location>
        <begin position="1427"/>
        <end position="1503"/>
    </location>
</feature>
<organism evidence="6 7">
    <name type="scientific">Polytolypa hystricis (strain UAMH7299)</name>
    <dbReference type="NCBI Taxonomy" id="1447883"/>
    <lineage>
        <taxon>Eukaryota</taxon>
        <taxon>Fungi</taxon>
        <taxon>Dikarya</taxon>
        <taxon>Ascomycota</taxon>
        <taxon>Pezizomycotina</taxon>
        <taxon>Eurotiomycetes</taxon>
        <taxon>Eurotiomycetidae</taxon>
        <taxon>Onygenales</taxon>
        <taxon>Onygenales incertae sedis</taxon>
        <taxon>Polytolypa</taxon>
    </lineage>
</organism>
<evidence type="ECO:0000256" key="4">
    <source>
        <dbReference type="ARBA" id="ARBA00029454"/>
    </source>
</evidence>
<dbReference type="Pfam" id="PF00668">
    <property type="entry name" value="Condensation"/>
    <property type="match status" value="2"/>
</dbReference>
<comment type="similarity">
    <text evidence="4">Belongs to the NRP synthetase family.</text>
</comment>
<dbReference type="Pfam" id="PF00501">
    <property type="entry name" value="AMP-binding"/>
    <property type="match status" value="1"/>
</dbReference>
<dbReference type="InterPro" id="IPR001242">
    <property type="entry name" value="Condensation_dom"/>
</dbReference>
<dbReference type="Pfam" id="PF00550">
    <property type="entry name" value="PP-binding"/>
    <property type="match status" value="2"/>
</dbReference>
<dbReference type="SUPFAM" id="SSF52777">
    <property type="entry name" value="CoA-dependent acyltransferases"/>
    <property type="match status" value="4"/>
</dbReference>
<gene>
    <name evidence="6" type="ORF">AJ80_04002</name>
</gene>
<dbReference type="STRING" id="1447883.A0A2B7YER1"/>
<dbReference type="Gene3D" id="3.40.50.12780">
    <property type="entry name" value="N-terminal domain of ligase-like"/>
    <property type="match status" value="1"/>
</dbReference>
<evidence type="ECO:0000313" key="6">
    <source>
        <dbReference type="EMBL" id="PGH19362.1"/>
    </source>
</evidence>
<dbReference type="PROSITE" id="PS00012">
    <property type="entry name" value="PHOSPHOPANTETHEINE"/>
    <property type="match status" value="2"/>
</dbReference>
<dbReference type="InterPro" id="IPR009081">
    <property type="entry name" value="PP-bd_ACP"/>
</dbReference>
<dbReference type="Gene3D" id="3.30.559.30">
    <property type="entry name" value="Nonribosomal peptide synthetase, condensation domain"/>
    <property type="match status" value="2"/>
</dbReference>
<dbReference type="InterPro" id="IPR042099">
    <property type="entry name" value="ANL_N_sf"/>
</dbReference>
<keyword evidence="7" id="KW-1185">Reference proteome</keyword>
<dbReference type="CDD" id="cd19542">
    <property type="entry name" value="CT_NRPS-like"/>
    <property type="match status" value="1"/>
</dbReference>
<dbReference type="FunFam" id="1.10.1200.10:FF:000005">
    <property type="entry name" value="Nonribosomal peptide synthetase 1"/>
    <property type="match status" value="2"/>
</dbReference>
<dbReference type="GO" id="GO:0043041">
    <property type="term" value="P:amino acid activation for nonribosomal peptide biosynthetic process"/>
    <property type="evidence" value="ECO:0007669"/>
    <property type="project" value="TreeGrafter"/>
</dbReference>
<dbReference type="NCBIfam" id="TIGR01733">
    <property type="entry name" value="AA-adenyl-dom"/>
    <property type="match status" value="1"/>
</dbReference>
<dbReference type="Gene3D" id="2.30.38.10">
    <property type="entry name" value="Luciferase, Domain 3"/>
    <property type="match status" value="1"/>
</dbReference>
<proteinExistence type="inferred from homology"/>